<organism evidence="1 2">
    <name type="scientific">Trifolium pratense</name>
    <name type="common">Red clover</name>
    <dbReference type="NCBI Taxonomy" id="57577"/>
    <lineage>
        <taxon>Eukaryota</taxon>
        <taxon>Viridiplantae</taxon>
        <taxon>Streptophyta</taxon>
        <taxon>Embryophyta</taxon>
        <taxon>Tracheophyta</taxon>
        <taxon>Spermatophyta</taxon>
        <taxon>Magnoliopsida</taxon>
        <taxon>eudicotyledons</taxon>
        <taxon>Gunneridae</taxon>
        <taxon>Pentapetalae</taxon>
        <taxon>rosids</taxon>
        <taxon>fabids</taxon>
        <taxon>Fabales</taxon>
        <taxon>Fabaceae</taxon>
        <taxon>Papilionoideae</taxon>
        <taxon>50 kb inversion clade</taxon>
        <taxon>NPAAA clade</taxon>
        <taxon>Hologalegina</taxon>
        <taxon>IRL clade</taxon>
        <taxon>Trifolieae</taxon>
        <taxon>Trifolium</taxon>
    </lineage>
</organism>
<name>A0ACB0KCS4_TRIPR</name>
<dbReference type="EMBL" id="CASHSV030000206">
    <property type="protein sequence ID" value="CAJ2655129.1"/>
    <property type="molecule type" value="Genomic_DNA"/>
</dbReference>
<accession>A0ACB0KCS4</accession>
<gene>
    <name evidence="1" type="ORF">MILVUS5_LOCUS22129</name>
</gene>
<protein>
    <submittedName>
        <fullName evidence="1">Uncharacterized protein</fullName>
    </submittedName>
</protein>
<evidence type="ECO:0000313" key="1">
    <source>
        <dbReference type="EMBL" id="CAJ2655129.1"/>
    </source>
</evidence>
<sequence length="513" mass="56679">MGSKFDIEKFTGSNDYGLWKVKMRAVLVHNKCVEALKGEARMPASLSAAEKTELNDKAVSAIILCLGDNVLREVAKETNAASMWAKLDSLYMTKSAAHKQFLKQKLFFYRMVETKSMTEQLAEFNKIIDDLANLEVNLEDEDKALHLLCTLPKSYESFKDTMLYGRENPVTLEEVQSALRSKELTKSNNLKVESGVDALNVSSGRGGGRGRKAKGKGGDKWNCFHCQKKGHFKGDCPELKDNNSAHVVEGSSEYEGYEYGEALVVSGDDARDGGELGDFGVAVSEELERSCLLQGGDHGEYTLVETQFEVESSNSGRQSTLTLGYLIGDREEGGSVEPKGDDHGDLVGYVSIVSEEVQDLERIFREAIESNDDQTRELVGLLEVVGCKGSLMLQLVEPPKIPGWVRSQAILREDGRHSGGRRMVKLVRLSKMPVIVGNKRFFRRTDLATPGAEEGAVNLVGATKHPMVVGGKIFMRAEGIPRDEGEVQLVGSKWRMVPRSRFKWDLDLAGDLE</sequence>
<reference evidence="1" key="1">
    <citation type="submission" date="2023-10" db="EMBL/GenBank/DDBJ databases">
        <authorList>
            <person name="Rodriguez Cubillos JULIANA M."/>
            <person name="De Vega J."/>
        </authorList>
    </citation>
    <scope>NUCLEOTIDE SEQUENCE</scope>
</reference>
<evidence type="ECO:0000313" key="2">
    <source>
        <dbReference type="Proteomes" id="UP001177021"/>
    </source>
</evidence>
<dbReference type="Proteomes" id="UP001177021">
    <property type="component" value="Unassembled WGS sequence"/>
</dbReference>
<proteinExistence type="predicted"/>
<keyword evidence="2" id="KW-1185">Reference proteome</keyword>
<comment type="caution">
    <text evidence="1">The sequence shown here is derived from an EMBL/GenBank/DDBJ whole genome shotgun (WGS) entry which is preliminary data.</text>
</comment>